<accession>A0A6L2JJ36</accession>
<keyword evidence="1" id="KW-0732">Signal</keyword>
<protein>
    <submittedName>
        <fullName evidence="2">Uncharacterized protein</fullName>
    </submittedName>
</protein>
<sequence>MINKKSSHVVLLKMRILSVVSVAVEKKCGYGYLKEIVLRRADLNLYKFKEGDFPDLHLNDIKNMLPLLTQNNLFNLDGDIIVHLGVALHMFTRGIVLQSRVEDVQLDVESYQRKLNLTRPQRSYPGMSAKEINTPNYDLQGVIYEDKKNQKILMWVDELHKFSDGVSNLSTRLFCTGSRTLDLETTLILICQKRNGQKRIRNAHDMY</sequence>
<feature type="signal peptide" evidence="1">
    <location>
        <begin position="1"/>
        <end position="22"/>
    </location>
</feature>
<reference evidence="2" key="1">
    <citation type="journal article" date="2019" name="Sci. Rep.">
        <title>Draft genome of Tanacetum cinerariifolium, the natural source of mosquito coil.</title>
        <authorList>
            <person name="Yamashiro T."/>
            <person name="Shiraishi A."/>
            <person name="Satake H."/>
            <person name="Nakayama K."/>
        </authorList>
    </citation>
    <scope>NUCLEOTIDE SEQUENCE</scope>
</reference>
<proteinExistence type="predicted"/>
<evidence type="ECO:0000256" key="1">
    <source>
        <dbReference type="SAM" id="SignalP"/>
    </source>
</evidence>
<dbReference type="EMBL" id="BKCJ010000878">
    <property type="protein sequence ID" value="GEU37033.1"/>
    <property type="molecule type" value="Genomic_DNA"/>
</dbReference>
<evidence type="ECO:0000313" key="2">
    <source>
        <dbReference type="EMBL" id="GEU37033.1"/>
    </source>
</evidence>
<dbReference type="AlphaFoldDB" id="A0A6L2JJ36"/>
<organism evidence="2">
    <name type="scientific">Tanacetum cinerariifolium</name>
    <name type="common">Dalmatian daisy</name>
    <name type="synonym">Chrysanthemum cinerariifolium</name>
    <dbReference type="NCBI Taxonomy" id="118510"/>
    <lineage>
        <taxon>Eukaryota</taxon>
        <taxon>Viridiplantae</taxon>
        <taxon>Streptophyta</taxon>
        <taxon>Embryophyta</taxon>
        <taxon>Tracheophyta</taxon>
        <taxon>Spermatophyta</taxon>
        <taxon>Magnoliopsida</taxon>
        <taxon>eudicotyledons</taxon>
        <taxon>Gunneridae</taxon>
        <taxon>Pentapetalae</taxon>
        <taxon>asterids</taxon>
        <taxon>campanulids</taxon>
        <taxon>Asterales</taxon>
        <taxon>Asteraceae</taxon>
        <taxon>Asteroideae</taxon>
        <taxon>Anthemideae</taxon>
        <taxon>Anthemidinae</taxon>
        <taxon>Tanacetum</taxon>
    </lineage>
</organism>
<gene>
    <name evidence="2" type="ORF">Tci_009011</name>
</gene>
<feature type="chain" id="PRO_5026838986" evidence="1">
    <location>
        <begin position="23"/>
        <end position="207"/>
    </location>
</feature>
<name>A0A6L2JJ36_TANCI</name>
<comment type="caution">
    <text evidence="2">The sequence shown here is derived from an EMBL/GenBank/DDBJ whole genome shotgun (WGS) entry which is preliminary data.</text>
</comment>